<organism evidence="1 2">
    <name type="scientific">Mucilaginibacter gossypiicola</name>
    <dbReference type="NCBI Taxonomy" id="551995"/>
    <lineage>
        <taxon>Bacteria</taxon>
        <taxon>Pseudomonadati</taxon>
        <taxon>Bacteroidota</taxon>
        <taxon>Sphingobacteriia</taxon>
        <taxon>Sphingobacteriales</taxon>
        <taxon>Sphingobacteriaceae</taxon>
        <taxon>Mucilaginibacter</taxon>
    </lineage>
</organism>
<accession>A0A1H8U9J7</accession>
<name>A0A1H8U9J7_9SPHI</name>
<gene>
    <name evidence="1" type="ORF">SAMN05192574_11898</name>
</gene>
<evidence type="ECO:0000313" key="1">
    <source>
        <dbReference type="EMBL" id="SEO99756.1"/>
    </source>
</evidence>
<protein>
    <submittedName>
        <fullName evidence="1">Uncharacterized protein</fullName>
    </submittedName>
</protein>
<dbReference type="EMBL" id="FOCL01000018">
    <property type="protein sequence ID" value="SEO99756.1"/>
    <property type="molecule type" value="Genomic_DNA"/>
</dbReference>
<proteinExistence type="predicted"/>
<sequence>MAFGFPCLQHFKIWKQLQSIRDTDYAFIAHRPTVPPSLLAMYTVGNPEIRQLDQE</sequence>
<keyword evidence="2" id="KW-1185">Reference proteome</keyword>
<evidence type="ECO:0000313" key="2">
    <source>
        <dbReference type="Proteomes" id="UP000198942"/>
    </source>
</evidence>
<dbReference type="Proteomes" id="UP000198942">
    <property type="component" value="Unassembled WGS sequence"/>
</dbReference>
<dbReference type="AlphaFoldDB" id="A0A1H8U9J7"/>
<reference evidence="2" key="1">
    <citation type="submission" date="2016-10" db="EMBL/GenBank/DDBJ databases">
        <authorList>
            <person name="Varghese N."/>
            <person name="Submissions S."/>
        </authorList>
    </citation>
    <scope>NUCLEOTIDE SEQUENCE [LARGE SCALE GENOMIC DNA]</scope>
    <source>
        <strain evidence="2">Gh-48</strain>
    </source>
</reference>
<dbReference type="STRING" id="551995.SAMN05192574_11898"/>